<protein>
    <recommendedName>
        <fullName evidence="3">Teneurin NHL domain-containing protein</fullName>
    </recommendedName>
</protein>
<feature type="repeat" description="NHL" evidence="2">
    <location>
        <begin position="210"/>
        <end position="240"/>
    </location>
</feature>
<evidence type="ECO:0000313" key="4">
    <source>
        <dbReference type="EMBL" id="MBD0421623.1"/>
    </source>
</evidence>
<dbReference type="Gene3D" id="2.120.10.30">
    <property type="entry name" value="TolB, C-terminal domain"/>
    <property type="match status" value="3"/>
</dbReference>
<gene>
    <name evidence="4" type="ORF">H0H10_21130</name>
</gene>
<dbReference type="PANTHER" id="PTHR46388">
    <property type="entry name" value="NHL REPEAT-CONTAINING PROTEIN 2"/>
    <property type="match status" value="1"/>
</dbReference>
<dbReference type="InterPro" id="IPR011042">
    <property type="entry name" value="6-blade_b-propeller_TolB-like"/>
</dbReference>
<dbReference type="AlphaFoldDB" id="A0A926L7Q3"/>
<accession>A0A926L7Q3</accession>
<dbReference type="PROSITE" id="PS51125">
    <property type="entry name" value="NHL"/>
    <property type="match status" value="3"/>
</dbReference>
<proteinExistence type="predicted"/>
<feature type="repeat" description="NHL" evidence="2">
    <location>
        <begin position="250"/>
        <end position="289"/>
    </location>
</feature>
<reference evidence="4" key="1">
    <citation type="submission" date="2020-09" db="EMBL/GenBank/DDBJ databases">
        <title>Streptomyces grisecoloratus sp. nov., isolated from cotton soil.</title>
        <authorList>
            <person name="Xing L."/>
        </authorList>
    </citation>
    <scope>NUCLEOTIDE SEQUENCE</scope>
    <source>
        <strain evidence="4">TRM S81-3</strain>
    </source>
</reference>
<evidence type="ECO:0000259" key="3">
    <source>
        <dbReference type="Pfam" id="PF25021"/>
    </source>
</evidence>
<feature type="repeat" description="NHL" evidence="2">
    <location>
        <begin position="154"/>
        <end position="184"/>
    </location>
</feature>
<reference evidence="4" key="2">
    <citation type="submission" date="2020-09" db="EMBL/GenBank/DDBJ databases">
        <authorList>
            <person name="Luo X."/>
        </authorList>
    </citation>
    <scope>NUCLEOTIDE SEQUENCE</scope>
    <source>
        <strain evidence="4">TRM S81-3</strain>
    </source>
</reference>
<evidence type="ECO:0000256" key="1">
    <source>
        <dbReference type="ARBA" id="ARBA00022737"/>
    </source>
</evidence>
<dbReference type="RefSeq" id="WP_188182594.1">
    <property type="nucleotide sequence ID" value="NZ_JACVQF010000200.1"/>
</dbReference>
<evidence type="ECO:0000256" key="2">
    <source>
        <dbReference type="PROSITE-ProRule" id="PRU00504"/>
    </source>
</evidence>
<dbReference type="Proteomes" id="UP000621210">
    <property type="component" value="Unassembled WGS sequence"/>
</dbReference>
<dbReference type="EMBL" id="JACVQF010000200">
    <property type="protein sequence ID" value="MBD0421623.1"/>
    <property type="molecule type" value="Genomic_DNA"/>
</dbReference>
<feature type="domain" description="Teneurin NHL" evidence="3">
    <location>
        <begin position="140"/>
        <end position="193"/>
    </location>
</feature>
<organism evidence="4 5">
    <name type="scientific">Streptomyces griseicoloratus</name>
    <dbReference type="NCBI Taxonomy" id="2752516"/>
    <lineage>
        <taxon>Bacteria</taxon>
        <taxon>Bacillati</taxon>
        <taxon>Actinomycetota</taxon>
        <taxon>Actinomycetes</taxon>
        <taxon>Kitasatosporales</taxon>
        <taxon>Streptomycetaceae</taxon>
        <taxon>Streptomyces</taxon>
    </lineage>
</organism>
<evidence type="ECO:0000313" key="5">
    <source>
        <dbReference type="Proteomes" id="UP000621210"/>
    </source>
</evidence>
<sequence length="345" mass="34880">MTTTSGSGAGSPRLTDGVITTVAGTGEPGCGGDGGPAARARLNQPRAVVVDAAGAVYLAEWKGHRVRRIGPDGVITTVAGTGEPGYGGDAGPAVRALLNEPGGLALDAEGGLFVADYWNHRIRRIGPDGLVTTVAGTGEPGHGGDGGPATEARFNEPRGLALDRSGTLYVAEWNGHRVRAVSPGGVVTTVAGTGVPGAGADGVPALESTLDHPIDLAVDAHGRLYIADCFSHRVRVVSPDGLITTAAGTGEPGSDGVRLNQPRGVDLDASGRLLVADSLNERVCVVASDGTLHTVAGGPPGHEEEDGPAVGARMRLPRALALAPDGSLYVAETDSHRVRVVRGRQ</sequence>
<dbReference type="InterPro" id="IPR001258">
    <property type="entry name" value="NHL_repeat"/>
</dbReference>
<name>A0A926L7Q3_9ACTN</name>
<dbReference type="SUPFAM" id="SSF101898">
    <property type="entry name" value="NHL repeat"/>
    <property type="match status" value="1"/>
</dbReference>
<dbReference type="Pfam" id="PF25021">
    <property type="entry name" value="TEN_NHL"/>
    <property type="match status" value="2"/>
</dbReference>
<feature type="domain" description="Teneurin NHL" evidence="3">
    <location>
        <begin position="31"/>
        <end position="81"/>
    </location>
</feature>
<comment type="caution">
    <text evidence="4">The sequence shown here is derived from an EMBL/GenBank/DDBJ whole genome shotgun (WGS) entry which is preliminary data.</text>
</comment>
<dbReference type="Pfam" id="PF01436">
    <property type="entry name" value="NHL"/>
    <property type="match status" value="2"/>
</dbReference>
<dbReference type="InterPro" id="IPR056822">
    <property type="entry name" value="TEN_NHL"/>
</dbReference>
<keyword evidence="1" id="KW-0677">Repeat</keyword>
<keyword evidence="5" id="KW-1185">Reference proteome</keyword>
<dbReference type="PANTHER" id="PTHR46388:SF2">
    <property type="entry name" value="NHL REPEAT-CONTAINING PROTEIN 2"/>
    <property type="match status" value="1"/>
</dbReference>